<dbReference type="AlphaFoldDB" id="A0A2A2F5K4"/>
<keyword evidence="2" id="KW-1185">Reference proteome</keyword>
<dbReference type="RefSeq" id="WP_095617955.1">
    <property type="nucleotide sequence ID" value="NZ_NSKD01000005.1"/>
</dbReference>
<name>A0A2A2F5K4_9GAMM</name>
<dbReference type="OrthoDB" id="6367532at2"/>
<evidence type="ECO:0000313" key="1">
    <source>
        <dbReference type="EMBL" id="PAU79885.1"/>
    </source>
</evidence>
<accession>A0A2A2F5K4</accession>
<dbReference type="Proteomes" id="UP000218896">
    <property type="component" value="Unassembled WGS sequence"/>
</dbReference>
<dbReference type="EMBL" id="NSKD01000005">
    <property type="protein sequence ID" value="PAU79885.1"/>
    <property type="molecule type" value="Genomic_DNA"/>
</dbReference>
<organism evidence="1 2">
    <name type="scientific">Halovibrio salipaludis</name>
    <dbReference type="NCBI Taxonomy" id="2032626"/>
    <lineage>
        <taxon>Bacteria</taxon>
        <taxon>Pseudomonadati</taxon>
        <taxon>Pseudomonadota</taxon>
        <taxon>Gammaproteobacteria</taxon>
        <taxon>Oceanospirillales</taxon>
        <taxon>Halomonadaceae</taxon>
        <taxon>Halovibrio</taxon>
    </lineage>
</organism>
<sequence>MPKHQHHLVAPLPEAQYQKALEVISDIRSNGVSKQRRDDLYNLIMELTETGTDFFFLEPLRRMNAGSMLQKMASMGISSMLKGTRMVIHNVLKKADDEHIEGILVFLEEVLFEPESNA</sequence>
<protein>
    <submittedName>
        <fullName evidence="1">Uncharacterized protein</fullName>
    </submittedName>
</protein>
<evidence type="ECO:0000313" key="2">
    <source>
        <dbReference type="Proteomes" id="UP000218896"/>
    </source>
</evidence>
<gene>
    <name evidence="1" type="ORF">CK501_11845</name>
</gene>
<proteinExistence type="predicted"/>
<reference evidence="1" key="1">
    <citation type="submission" date="2017-08" db="EMBL/GenBank/DDBJ databases">
        <title>Halovibrio sewagensis sp. nov., isolated from wastewater of high salinity.</title>
        <authorList>
            <person name="Dong X."/>
            <person name="Zhang G."/>
        </authorList>
    </citation>
    <scope>NUCLEOTIDE SEQUENCE [LARGE SCALE GENOMIC DNA]</scope>
    <source>
        <strain evidence="1">YL5-2</strain>
    </source>
</reference>
<comment type="caution">
    <text evidence="1">The sequence shown here is derived from an EMBL/GenBank/DDBJ whole genome shotgun (WGS) entry which is preliminary data.</text>
</comment>